<reference evidence="1" key="1">
    <citation type="journal article" date="2019" name="bioRxiv">
        <title>The Genome of the Zebra Mussel, Dreissena polymorpha: A Resource for Invasive Species Research.</title>
        <authorList>
            <person name="McCartney M.A."/>
            <person name="Auch B."/>
            <person name="Kono T."/>
            <person name="Mallez S."/>
            <person name="Zhang Y."/>
            <person name="Obille A."/>
            <person name="Becker A."/>
            <person name="Abrahante J.E."/>
            <person name="Garbe J."/>
            <person name="Badalamenti J.P."/>
            <person name="Herman A."/>
            <person name="Mangelson H."/>
            <person name="Liachko I."/>
            <person name="Sullivan S."/>
            <person name="Sone E.D."/>
            <person name="Koren S."/>
            <person name="Silverstein K.A.T."/>
            <person name="Beckman K.B."/>
            <person name="Gohl D.M."/>
        </authorList>
    </citation>
    <scope>NUCLEOTIDE SEQUENCE</scope>
    <source>
        <strain evidence="1">Duluth1</strain>
        <tissue evidence="1">Whole animal</tissue>
    </source>
</reference>
<sequence>MLWRSFDPPSRTVLQMTVRTSVDFLFSRCRWMVHGRPQAQMTIYGEKGGTKPNRLAMRMPKQNRL</sequence>
<proteinExistence type="predicted"/>
<accession>A0A9D3Y5Q8</accession>
<dbReference type="Proteomes" id="UP000828390">
    <property type="component" value="Unassembled WGS sequence"/>
</dbReference>
<reference evidence="1" key="2">
    <citation type="submission" date="2020-11" db="EMBL/GenBank/DDBJ databases">
        <authorList>
            <person name="McCartney M.A."/>
            <person name="Auch B."/>
            <person name="Kono T."/>
            <person name="Mallez S."/>
            <person name="Becker A."/>
            <person name="Gohl D.M."/>
            <person name="Silverstein K.A.T."/>
            <person name="Koren S."/>
            <person name="Bechman K.B."/>
            <person name="Herman A."/>
            <person name="Abrahante J.E."/>
            <person name="Garbe J."/>
        </authorList>
    </citation>
    <scope>NUCLEOTIDE SEQUENCE</scope>
    <source>
        <strain evidence="1">Duluth1</strain>
        <tissue evidence="1">Whole animal</tissue>
    </source>
</reference>
<gene>
    <name evidence="1" type="ORF">DPMN_193417</name>
</gene>
<evidence type="ECO:0000313" key="1">
    <source>
        <dbReference type="EMBL" id="KAH3693080.1"/>
    </source>
</evidence>
<name>A0A9D3Y5Q8_DREPO</name>
<dbReference type="EMBL" id="JAIWYP010000018">
    <property type="protein sequence ID" value="KAH3693080.1"/>
    <property type="molecule type" value="Genomic_DNA"/>
</dbReference>
<protein>
    <submittedName>
        <fullName evidence="1">Uncharacterized protein</fullName>
    </submittedName>
</protein>
<keyword evidence="2" id="KW-1185">Reference proteome</keyword>
<organism evidence="1 2">
    <name type="scientific">Dreissena polymorpha</name>
    <name type="common">Zebra mussel</name>
    <name type="synonym">Mytilus polymorpha</name>
    <dbReference type="NCBI Taxonomy" id="45954"/>
    <lineage>
        <taxon>Eukaryota</taxon>
        <taxon>Metazoa</taxon>
        <taxon>Spiralia</taxon>
        <taxon>Lophotrochozoa</taxon>
        <taxon>Mollusca</taxon>
        <taxon>Bivalvia</taxon>
        <taxon>Autobranchia</taxon>
        <taxon>Heteroconchia</taxon>
        <taxon>Euheterodonta</taxon>
        <taxon>Imparidentia</taxon>
        <taxon>Neoheterodontei</taxon>
        <taxon>Myida</taxon>
        <taxon>Dreissenoidea</taxon>
        <taxon>Dreissenidae</taxon>
        <taxon>Dreissena</taxon>
    </lineage>
</organism>
<comment type="caution">
    <text evidence="1">The sequence shown here is derived from an EMBL/GenBank/DDBJ whole genome shotgun (WGS) entry which is preliminary data.</text>
</comment>
<evidence type="ECO:0000313" key="2">
    <source>
        <dbReference type="Proteomes" id="UP000828390"/>
    </source>
</evidence>
<dbReference type="AlphaFoldDB" id="A0A9D3Y5Q8"/>